<proteinExistence type="predicted"/>
<organism evidence="2 3">
    <name type="scientific">Paxillus rubicundulus Ve08.2h10</name>
    <dbReference type="NCBI Taxonomy" id="930991"/>
    <lineage>
        <taxon>Eukaryota</taxon>
        <taxon>Fungi</taxon>
        <taxon>Dikarya</taxon>
        <taxon>Basidiomycota</taxon>
        <taxon>Agaricomycotina</taxon>
        <taxon>Agaricomycetes</taxon>
        <taxon>Agaricomycetidae</taxon>
        <taxon>Boletales</taxon>
        <taxon>Paxilineae</taxon>
        <taxon>Paxillaceae</taxon>
        <taxon>Paxillus</taxon>
    </lineage>
</organism>
<dbReference type="Proteomes" id="UP000054538">
    <property type="component" value="Unassembled WGS sequence"/>
</dbReference>
<protein>
    <submittedName>
        <fullName evidence="2">Uncharacterized protein</fullName>
    </submittedName>
</protein>
<keyword evidence="3" id="KW-1185">Reference proteome</keyword>
<reference evidence="3" key="2">
    <citation type="submission" date="2015-01" db="EMBL/GenBank/DDBJ databases">
        <title>Evolutionary Origins and Diversification of the Mycorrhizal Mutualists.</title>
        <authorList>
            <consortium name="DOE Joint Genome Institute"/>
            <consortium name="Mycorrhizal Genomics Consortium"/>
            <person name="Kohler A."/>
            <person name="Kuo A."/>
            <person name="Nagy L.G."/>
            <person name="Floudas D."/>
            <person name="Copeland A."/>
            <person name="Barry K.W."/>
            <person name="Cichocki N."/>
            <person name="Veneault-Fourrey C."/>
            <person name="LaButti K."/>
            <person name="Lindquist E.A."/>
            <person name="Lipzen A."/>
            <person name="Lundell T."/>
            <person name="Morin E."/>
            <person name="Murat C."/>
            <person name="Riley R."/>
            <person name="Ohm R."/>
            <person name="Sun H."/>
            <person name="Tunlid A."/>
            <person name="Henrissat B."/>
            <person name="Grigoriev I.V."/>
            <person name="Hibbett D.S."/>
            <person name="Martin F."/>
        </authorList>
    </citation>
    <scope>NUCLEOTIDE SEQUENCE [LARGE SCALE GENOMIC DNA]</scope>
    <source>
        <strain evidence="3">Ve08.2h10</strain>
    </source>
</reference>
<dbReference type="HOGENOM" id="CLU_1627629_0_0_1"/>
<reference evidence="2 3" key="1">
    <citation type="submission" date="2014-04" db="EMBL/GenBank/DDBJ databases">
        <authorList>
            <consortium name="DOE Joint Genome Institute"/>
            <person name="Kuo A."/>
            <person name="Kohler A."/>
            <person name="Jargeat P."/>
            <person name="Nagy L.G."/>
            <person name="Floudas D."/>
            <person name="Copeland A."/>
            <person name="Barry K.W."/>
            <person name="Cichocki N."/>
            <person name="Veneault-Fourrey C."/>
            <person name="LaButti K."/>
            <person name="Lindquist E.A."/>
            <person name="Lipzen A."/>
            <person name="Lundell T."/>
            <person name="Morin E."/>
            <person name="Murat C."/>
            <person name="Sun H."/>
            <person name="Tunlid A."/>
            <person name="Henrissat B."/>
            <person name="Grigoriev I.V."/>
            <person name="Hibbett D.S."/>
            <person name="Martin F."/>
            <person name="Nordberg H.P."/>
            <person name="Cantor M.N."/>
            <person name="Hua S.X."/>
        </authorList>
    </citation>
    <scope>NUCLEOTIDE SEQUENCE [LARGE SCALE GENOMIC DNA]</scope>
    <source>
        <strain evidence="2 3">Ve08.2h10</strain>
    </source>
</reference>
<keyword evidence="1" id="KW-1133">Transmembrane helix</keyword>
<evidence type="ECO:0000256" key="1">
    <source>
        <dbReference type="SAM" id="Phobius"/>
    </source>
</evidence>
<keyword evidence="1" id="KW-0472">Membrane</keyword>
<name>A0A0D0DZB7_9AGAM</name>
<dbReference type="InParanoid" id="A0A0D0DZB7"/>
<evidence type="ECO:0000313" key="2">
    <source>
        <dbReference type="EMBL" id="KIK92339.1"/>
    </source>
</evidence>
<feature type="transmembrane region" description="Helical" evidence="1">
    <location>
        <begin position="138"/>
        <end position="157"/>
    </location>
</feature>
<accession>A0A0D0DZB7</accession>
<sequence length="163" mass="18863">MPHFTVTKFTEDKSFSGDFLCGWHTTFLDLGGHAMNVKIRDGDQHVYLVSALLKCRYHGCNMWELQLRSCNPIYNSEKLRLRLAFFKIEGSTPTVCRRRRYQLCFNQSHDLHLGLVFAGPIRIPNANHKWLIWRDSPFVLGLLSLISVVHWTVLIFAQTSINA</sequence>
<gene>
    <name evidence="2" type="ORF">PAXRUDRAFT_830020</name>
</gene>
<dbReference type="EMBL" id="KN825289">
    <property type="protein sequence ID" value="KIK92339.1"/>
    <property type="molecule type" value="Genomic_DNA"/>
</dbReference>
<evidence type="ECO:0000313" key="3">
    <source>
        <dbReference type="Proteomes" id="UP000054538"/>
    </source>
</evidence>
<keyword evidence="1" id="KW-0812">Transmembrane</keyword>
<dbReference type="AlphaFoldDB" id="A0A0D0DZB7"/>